<comment type="caution">
    <text evidence="1">The sequence shown here is derived from an EMBL/GenBank/DDBJ whole genome shotgun (WGS) entry which is preliminary data.</text>
</comment>
<evidence type="ECO:0000313" key="2">
    <source>
        <dbReference type="Proteomes" id="UP000009311"/>
    </source>
</evidence>
<dbReference type="RefSeq" id="WP_009559386.1">
    <property type="nucleotide sequence ID" value="NZ_AYZN01000002.1"/>
</dbReference>
<protein>
    <submittedName>
        <fullName evidence="1">Uncharacterized protein</fullName>
    </submittedName>
</protein>
<dbReference type="AlphaFoldDB" id="I7LDE7"/>
<keyword evidence="2" id="KW-1185">Reference proteome</keyword>
<accession>I7LDE7</accession>
<dbReference type="PATRIC" id="fig|1423790.3.peg.924"/>
<name>I7LDE7_9LACO</name>
<evidence type="ECO:0000313" key="1">
    <source>
        <dbReference type="EMBL" id="CCI84833.1"/>
    </source>
</evidence>
<gene>
    <name evidence="1" type="ORF">BN53_01780</name>
</gene>
<dbReference type="EMBL" id="CAKD01000013">
    <property type="protein sequence ID" value="CCI84833.1"/>
    <property type="molecule type" value="Genomic_DNA"/>
</dbReference>
<sequence>MISSPLGGTTACNEGLENSCLLSLGTTISSVVVVVSSFGGTTAGTFGLFGTTGLSGVFGMKLFDKA</sequence>
<dbReference type="Proteomes" id="UP000009311">
    <property type="component" value="Unassembled WGS sequence"/>
</dbReference>
<organism evidence="1 2">
    <name type="scientific">Lactobacillus pasteurii DSM 23907 = CRBIP 24.76</name>
    <dbReference type="NCBI Taxonomy" id="1423790"/>
    <lineage>
        <taxon>Bacteria</taxon>
        <taxon>Bacillati</taxon>
        <taxon>Bacillota</taxon>
        <taxon>Bacilli</taxon>
        <taxon>Lactobacillales</taxon>
        <taxon>Lactobacillaceae</taxon>
        <taxon>Lactobacillus</taxon>
    </lineage>
</organism>
<proteinExistence type="predicted"/>
<reference evidence="1 2" key="1">
    <citation type="submission" date="2012-06" db="EMBL/GenBank/DDBJ databases">
        <title>Draft Genome Sequence of Lactobacillus pasteurii CRBIP 24.76T.</title>
        <authorList>
            <person name="Cousin S."/>
            <person name="Bouchier C."/>
            <person name="Loux V."/>
            <person name="Ma L."/>
            <person name="Creno S."/>
            <person name="Bizet C."/>
            <person name="Clermont D."/>
        </authorList>
    </citation>
    <scope>NUCLEOTIDE SEQUENCE [LARGE SCALE GENOMIC DNA]</scope>
    <source>
        <strain evidence="2">CRBIP 24.76T</strain>
    </source>
</reference>